<feature type="coiled-coil region" evidence="1">
    <location>
        <begin position="121"/>
        <end position="155"/>
    </location>
</feature>
<dbReference type="InParanoid" id="B4N9J7"/>
<dbReference type="Proteomes" id="UP000007798">
    <property type="component" value="Unassembled WGS sequence"/>
</dbReference>
<feature type="region of interest" description="Disordered" evidence="2">
    <location>
        <begin position="40"/>
        <end position="83"/>
    </location>
</feature>
<keyword evidence="1" id="KW-0175">Coiled coil</keyword>
<dbReference type="EMBL" id="CH964232">
    <property type="protein sequence ID" value="EDW81673.1"/>
    <property type="molecule type" value="Genomic_DNA"/>
</dbReference>
<sequence>MWLIIFPFPLTLLVDGYSASGPRNRRCLAFEFGSEIGDSGVEEGGDSGCESGGSSSHQQQDRQKEHGSTGRMRGNSKQRASGIALKAAQEAKQANEDMVGAVKAASEKIKIEYAEKAAAAAKAAEAVLAGKAQVLEQLEMEVREAEIVVQEETQELCTAEGNAQLAQKAHSQSQEELKLLLAGLKLARENYDTSEQVSAVCQQSLSDKTILLEAAQNRVGVLLRQLAEARSDYNKTKKAAYKALCAAQEAKERIDRTRRQANQYPGHLVN</sequence>
<keyword evidence="5" id="KW-1185">Reference proteome</keyword>
<evidence type="ECO:0000256" key="1">
    <source>
        <dbReference type="SAM" id="Coils"/>
    </source>
</evidence>
<evidence type="ECO:0000256" key="3">
    <source>
        <dbReference type="SAM" id="SignalP"/>
    </source>
</evidence>
<dbReference type="PANTHER" id="PTHR37161:SF2">
    <property type="entry name" value="AT11648P-RELATED"/>
    <property type="match status" value="1"/>
</dbReference>
<evidence type="ECO:0000256" key="2">
    <source>
        <dbReference type="SAM" id="MobiDB-lite"/>
    </source>
</evidence>
<dbReference type="OMA" id="FQIMWFI"/>
<dbReference type="KEGG" id="dwi:6647542"/>
<gene>
    <name evidence="4" type="primary">Dwil\GK12192</name>
    <name evidence="4" type="ORF">Dwil_GK12192</name>
</gene>
<protein>
    <submittedName>
        <fullName evidence="4">Uncharacterized protein</fullName>
    </submittedName>
</protein>
<dbReference type="HOGENOM" id="CLU_049377_1_0_1"/>
<keyword evidence="3" id="KW-0732">Signal</keyword>
<evidence type="ECO:0000313" key="5">
    <source>
        <dbReference type="Proteomes" id="UP000007798"/>
    </source>
</evidence>
<evidence type="ECO:0000313" key="4">
    <source>
        <dbReference type="EMBL" id="EDW81673.1"/>
    </source>
</evidence>
<dbReference type="PhylomeDB" id="B4N9J7"/>
<dbReference type="PANTHER" id="PTHR37161">
    <property type="entry name" value="HDC10475"/>
    <property type="match status" value="1"/>
</dbReference>
<accession>B4N9J7</accession>
<feature type="chain" id="PRO_5002819550" evidence="3">
    <location>
        <begin position="19"/>
        <end position="270"/>
    </location>
</feature>
<dbReference type="eggNOG" id="ENOG502S3C1">
    <property type="taxonomic scope" value="Eukaryota"/>
</dbReference>
<reference evidence="4 5" key="1">
    <citation type="journal article" date="2007" name="Nature">
        <title>Evolution of genes and genomes on the Drosophila phylogeny.</title>
        <authorList>
            <consortium name="Drosophila 12 Genomes Consortium"/>
            <person name="Clark A.G."/>
            <person name="Eisen M.B."/>
            <person name="Smith D.R."/>
            <person name="Bergman C.M."/>
            <person name="Oliver B."/>
            <person name="Markow T.A."/>
            <person name="Kaufman T.C."/>
            <person name="Kellis M."/>
            <person name="Gelbart W."/>
            <person name="Iyer V.N."/>
            <person name="Pollard D.A."/>
            <person name="Sackton T.B."/>
            <person name="Larracuente A.M."/>
            <person name="Singh N.D."/>
            <person name="Abad J.P."/>
            <person name="Abt D.N."/>
            <person name="Adryan B."/>
            <person name="Aguade M."/>
            <person name="Akashi H."/>
            <person name="Anderson W.W."/>
            <person name="Aquadro C.F."/>
            <person name="Ardell D.H."/>
            <person name="Arguello R."/>
            <person name="Artieri C.G."/>
            <person name="Barbash D.A."/>
            <person name="Barker D."/>
            <person name="Barsanti P."/>
            <person name="Batterham P."/>
            <person name="Batzoglou S."/>
            <person name="Begun D."/>
            <person name="Bhutkar A."/>
            <person name="Blanco E."/>
            <person name="Bosak S.A."/>
            <person name="Bradley R.K."/>
            <person name="Brand A.D."/>
            <person name="Brent M.R."/>
            <person name="Brooks A.N."/>
            <person name="Brown R.H."/>
            <person name="Butlin R.K."/>
            <person name="Caggese C."/>
            <person name="Calvi B.R."/>
            <person name="Bernardo de Carvalho A."/>
            <person name="Caspi A."/>
            <person name="Castrezana S."/>
            <person name="Celniker S.E."/>
            <person name="Chang J.L."/>
            <person name="Chapple C."/>
            <person name="Chatterji S."/>
            <person name="Chinwalla A."/>
            <person name="Civetta A."/>
            <person name="Clifton S.W."/>
            <person name="Comeron J.M."/>
            <person name="Costello J.C."/>
            <person name="Coyne J.A."/>
            <person name="Daub J."/>
            <person name="David R.G."/>
            <person name="Delcher A.L."/>
            <person name="Delehaunty K."/>
            <person name="Do C.B."/>
            <person name="Ebling H."/>
            <person name="Edwards K."/>
            <person name="Eickbush T."/>
            <person name="Evans J.D."/>
            <person name="Filipski A."/>
            <person name="Findeiss S."/>
            <person name="Freyhult E."/>
            <person name="Fulton L."/>
            <person name="Fulton R."/>
            <person name="Garcia A.C."/>
            <person name="Gardiner A."/>
            <person name="Garfield D.A."/>
            <person name="Garvin B.E."/>
            <person name="Gibson G."/>
            <person name="Gilbert D."/>
            <person name="Gnerre S."/>
            <person name="Godfrey J."/>
            <person name="Good R."/>
            <person name="Gotea V."/>
            <person name="Gravely B."/>
            <person name="Greenberg A.J."/>
            <person name="Griffiths-Jones S."/>
            <person name="Gross S."/>
            <person name="Guigo R."/>
            <person name="Gustafson E.A."/>
            <person name="Haerty W."/>
            <person name="Hahn M.W."/>
            <person name="Halligan D.L."/>
            <person name="Halpern A.L."/>
            <person name="Halter G.M."/>
            <person name="Han M.V."/>
            <person name="Heger A."/>
            <person name="Hillier L."/>
            <person name="Hinrichs A.S."/>
            <person name="Holmes I."/>
            <person name="Hoskins R.A."/>
            <person name="Hubisz M.J."/>
            <person name="Hultmark D."/>
            <person name="Huntley M.A."/>
            <person name="Jaffe D.B."/>
            <person name="Jagadeeshan S."/>
            <person name="Jeck W.R."/>
            <person name="Johnson J."/>
            <person name="Jones C.D."/>
            <person name="Jordan W.C."/>
            <person name="Karpen G.H."/>
            <person name="Kataoka E."/>
            <person name="Keightley P.D."/>
            <person name="Kheradpour P."/>
            <person name="Kirkness E.F."/>
            <person name="Koerich L.B."/>
            <person name="Kristiansen K."/>
            <person name="Kudrna D."/>
            <person name="Kulathinal R.J."/>
            <person name="Kumar S."/>
            <person name="Kwok R."/>
            <person name="Lander E."/>
            <person name="Langley C.H."/>
            <person name="Lapoint R."/>
            <person name="Lazzaro B.P."/>
            <person name="Lee S.J."/>
            <person name="Levesque L."/>
            <person name="Li R."/>
            <person name="Lin C.F."/>
            <person name="Lin M.F."/>
            <person name="Lindblad-Toh K."/>
            <person name="Llopart A."/>
            <person name="Long M."/>
            <person name="Low L."/>
            <person name="Lozovsky E."/>
            <person name="Lu J."/>
            <person name="Luo M."/>
            <person name="Machado C.A."/>
            <person name="Makalowski W."/>
            <person name="Marzo M."/>
            <person name="Matsuda M."/>
            <person name="Matzkin L."/>
            <person name="McAllister B."/>
            <person name="McBride C.S."/>
            <person name="McKernan B."/>
            <person name="McKernan K."/>
            <person name="Mendez-Lago M."/>
            <person name="Minx P."/>
            <person name="Mollenhauer M.U."/>
            <person name="Montooth K."/>
            <person name="Mount S.M."/>
            <person name="Mu X."/>
            <person name="Myers E."/>
            <person name="Negre B."/>
            <person name="Newfeld S."/>
            <person name="Nielsen R."/>
            <person name="Noor M.A."/>
            <person name="O'Grady P."/>
            <person name="Pachter L."/>
            <person name="Papaceit M."/>
            <person name="Parisi M.J."/>
            <person name="Parisi M."/>
            <person name="Parts L."/>
            <person name="Pedersen J.S."/>
            <person name="Pesole G."/>
            <person name="Phillippy A.M."/>
            <person name="Ponting C.P."/>
            <person name="Pop M."/>
            <person name="Porcelli D."/>
            <person name="Powell J.R."/>
            <person name="Prohaska S."/>
            <person name="Pruitt K."/>
            <person name="Puig M."/>
            <person name="Quesneville H."/>
            <person name="Ram K.R."/>
            <person name="Rand D."/>
            <person name="Rasmussen M.D."/>
            <person name="Reed L.K."/>
            <person name="Reenan R."/>
            <person name="Reily A."/>
            <person name="Remington K.A."/>
            <person name="Rieger T.T."/>
            <person name="Ritchie M.G."/>
            <person name="Robin C."/>
            <person name="Rogers Y.H."/>
            <person name="Rohde C."/>
            <person name="Rozas J."/>
            <person name="Rubenfield M.J."/>
            <person name="Ruiz A."/>
            <person name="Russo S."/>
            <person name="Salzberg S.L."/>
            <person name="Sanchez-Gracia A."/>
            <person name="Saranga D.J."/>
            <person name="Sato H."/>
            <person name="Schaeffer S.W."/>
            <person name="Schatz M.C."/>
            <person name="Schlenke T."/>
            <person name="Schwartz R."/>
            <person name="Segarra C."/>
            <person name="Singh R.S."/>
            <person name="Sirot L."/>
            <person name="Sirota M."/>
            <person name="Sisneros N.B."/>
            <person name="Smith C.D."/>
            <person name="Smith T.F."/>
            <person name="Spieth J."/>
            <person name="Stage D.E."/>
            <person name="Stark A."/>
            <person name="Stephan W."/>
            <person name="Strausberg R.L."/>
            <person name="Strempel S."/>
            <person name="Sturgill D."/>
            <person name="Sutton G."/>
            <person name="Sutton G.G."/>
            <person name="Tao W."/>
            <person name="Teichmann S."/>
            <person name="Tobari Y.N."/>
            <person name="Tomimura Y."/>
            <person name="Tsolas J.M."/>
            <person name="Valente V.L."/>
            <person name="Venter E."/>
            <person name="Venter J.C."/>
            <person name="Vicario S."/>
            <person name="Vieira F.G."/>
            <person name="Vilella A.J."/>
            <person name="Villasante A."/>
            <person name="Walenz B."/>
            <person name="Wang J."/>
            <person name="Wasserman M."/>
            <person name="Watts T."/>
            <person name="Wilson D."/>
            <person name="Wilson R.K."/>
            <person name="Wing R.A."/>
            <person name="Wolfner M.F."/>
            <person name="Wong A."/>
            <person name="Wong G.K."/>
            <person name="Wu C.I."/>
            <person name="Wu G."/>
            <person name="Yamamoto D."/>
            <person name="Yang H.P."/>
            <person name="Yang S.P."/>
            <person name="Yorke J.A."/>
            <person name="Yoshida K."/>
            <person name="Zdobnov E."/>
            <person name="Zhang P."/>
            <person name="Zhang Y."/>
            <person name="Zimin A.V."/>
            <person name="Baldwin J."/>
            <person name="Abdouelleil A."/>
            <person name="Abdulkadir J."/>
            <person name="Abebe A."/>
            <person name="Abera B."/>
            <person name="Abreu J."/>
            <person name="Acer S.C."/>
            <person name="Aftuck L."/>
            <person name="Alexander A."/>
            <person name="An P."/>
            <person name="Anderson E."/>
            <person name="Anderson S."/>
            <person name="Arachi H."/>
            <person name="Azer M."/>
            <person name="Bachantsang P."/>
            <person name="Barry A."/>
            <person name="Bayul T."/>
            <person name="Berlin A."/>
            <person name="Bessette D."/>
            <person name="Bloom T."/>
            <person name="Blye J."/>
            <person name="Boguslavskiy L."/>
            <person name="Bonnet C."/>
            <person name="Boukhgalter B."/>
            <person name="Bourzgui I."/>
            <person name="Brown A."/>
            <person name="Cahill P."/>
            <person name="Channer S."/>
            <person name="Cheshatsang Y."/>
            <person name="Chuda L."/>
            <person name="Citroen M."/>
            <person name="Collymore A."/>
            <person name="Cooke P."/>
            <person name="Costello M."/>
            <person name="D'Aco K."/>
            <person name="Daza R."/>
            <person name="De Haan G."/>
            <person name="DeGray S."/>
            <person name="DeMaso C."/>
            <person name="Dhargay N."/>
            <person name="Dooley K."/>
            <person name="Dooley E."/>
            <person name="Doricent M."/>
            <person name="Dorje P."/>
            <person name="Dorjee K."/>
            <person name="Dupes A."/>
            <person name="Elong R."/>
            <person name="Falk J."/>
            <person name="Farina A."/>
            <person name="Faro S."/>
            <person name="Ferguson D."/>
            <person name="Fisher S."/>
            <person name="Foley C.D."/>
            <person name="Franke A."/>
            <person name="Friedrich D."/>
            <person name="Gadbois L."/>
            <person name="Gearin G."/>
            <person name="Gearin C.R."/>
            <person name="Giannoukos G."/>
            <person name="Goode T."/>
            <person name="Graham J."/>
            <person name="Grandbois E."/>
            <person name="Grewal S."/>
            <person name="Gyaltsen K."/>
            <person name="Hafez N."/>
            <person name="Hagos B."/>
            <person name="Hall J."/>
            <person name="Henson C."/>
            <person name="Hollinger A."/>
            <person name="Honan T."/>
            <person name="Huard M.D."/>
            <person name="Hughes L."/>
            <person name="Hurhula B."/>
            <person name="Husby M.E."/>
            <person name="Kamat A."/>
            <person name="Kanga B."/>
            <person name="Kashin S."/>
            <person name="Khazanovich D."/>
            <person name="Kisner P."/>
            <person name="Lance K."/>
            <person name="Lara M."/>
            <person name="Lee W."/>
            <person name="Lennon N."/>
            <person name="Letendre F."/>
            <person name="LeVine R."/>
            <person name="Lipovsky A."/>
            <person name="Liu X."/>
            <person name="Liu J."/>
            <person name="Liu S."/>
            <person name="Lokyitsang T."/>
            <person name="Lokyitsang Y."/>
            <person name="Lubonja R."/>
            <person name="Lui A."/>
            <person name="MacDonald P."/>
            <person name="Magnisalis V."/>
            <person name="Maru K."/>
            <person name="Matthews C."/>
            <person name="McCusker W."/>
            <person name="McDonough S."/>
            <person name="Mehta T."/>
            <person name="Meldrim J."/>
            <person name="Meneus L."/>
            <person name="Mihai O."/>
            <person name="Mihalev A."/>
            <person name="Mihova T."/>
            <person name="Mittelman R."/>
            <person name="Mlenga V."/>
            <person name="Montmayeur A."/>
            <person name="Mulrain L."/>
            <person name="Navidi A."/>
            <person name="Naylor J."/>
            <person name="Negash T."/>
            <person name="Nguyen T."/>
            <person name="Nguyen N."/>
            <person name="Nicol R."/>
            <person name="Norbu C."/>
            <person name="Norbu N."/>
            <person name="Novod N."/>
            <person name="O'Neill B."/>
            <person name="Osman S."/>
            <person name="Markiewicz E."/>
            <person name="Oyono O.L."/>
            <person name="Patti C."/>
            <person name="Phunkhang P."/>
            <person name="Pierre F."/>
            <person name="Priest M."/>
            <person name="Raghuraman S."/>
            <person name="Rege F."/>
            <person name="Reyes R."/>
            <person name="Rise C."/>
            <person name="Rogov P."/>
            <person name="Ross K."/>
            <person name="Ryan E."/>
            <person name="Settipalli S."/>
            <person name="Shea T."/>
            <person name="Sherpa N."/>
            <person name="Shi L."/>
            <person name="Shih D."/>
            <person name="Sparrow T."/>
            <person name="Spaulding J."/>
            <person name="Stalker J."/>
            <person name="Stange-Thomann N."/>
            <person name="Stavropoulos S."/>
            <person name="Stone C."/>
            <person name="Strader C."/>
            <person name="Tesfaye S."/>
            <person name="Thomson T."/>
            <person name="Thoulutsang Y."/>
            <person name="Thoulutsang D."/>
            <person name="Topham K."/>
            <person name="Topping I."/>
            <person name="Tsamla T."/>
            <person name="Vassiliev H."/>
            <person name="Vo A."/>
            <person name="Wangchuk T."/>
            <person name="Wangdi T."/>
            <person name="Weiand M."/>
            <person name="Wilkinson J."/>
            <person name="Wilson A."/>
            <person name="Yadav S."/>
            <person name="Young G."/>
            <person name="Yu Q."/>
            <person name="Zembek L."/>
            <person name="Zhong D."/>
            <person name="Zimmer A."/>
            <person name="Zwirko Z."/>
            <person name="Jaffe D.B."/>
            <person name="Alvarez P."/>
            <person name="Brockman W."/>
            <person name="Butler J."/>
            <person name="Chin C."/>
            <person name="Gnerre S."/>
            <person name="Grabherr M."/>
            <person name="Kleber M."/>
            <person name="Mauceli E."/>
            <person name="MacCallum I."/>
        </authorList>
    </citation>
    <scope>NUCLEOTIDE SEQUENCE [LARGE SCALE GENOMIC DNA]</scope>
    <source>
        <strain evidence="5">Tucson 14030-0811.24</strain>
    </source>
</reference>
<dbReference type="OrthoDB" id="7868124at2759"/>
<name>B4N9J7_DROWI</name>
<feature type="compositionally biased region" description="Basic and acidic residues" evidence="2">
    <location>
        <begin position="59"/>
        <end position="68"/>
    </location>
</feature>
<proteinExistence type="predicted"/>
<feature type="signal peptide" evidence="3">
    <location>
        <begin position="1"/>
        <end position="18"/>
    </location>
</feature>
<dbReference type="AlphaFoldDB" id="B4N9J7"/>
<dbReference type="Pfam" id="PF05335">
    <property type="entry name" value="DUF745"/>
    <property type="match status" value="1"/>
</dbReference>
<dbReference type="SMR" id="B4N9J7"/>
<dbReference type="InterPro" id="IPR007999">
    <property type="entry name" value="DUF745"/>
</dbReference>
<organism evidence="4 5">
    <name type="scientific">Drosophila willistoni</name>
    <name type="common">Fruit fly</name>
    <dbReference type="NCBI Taxonomy" id="7260"/>
    <lineage>
        <taxon>Eukaryota</taxon>
        <taxon>Metazoa</taxon>
        <taxon>Ecdysozoa</taxon>
        <taxon>Arthropoda</taxon>
        <taxon>Hexapoda</taxon>
        <taxon>Insecta</taxon>
        <taxon>Pterygota</taxon>
        <taxon>Neoptera</taxon>
        <taxon>Endopterygota</taxon>
        <taxon>Diptera</taxon>
        <taxon>Brachycera</taxon>
        <taxon>Muscomorpha</taxon>
        <taxon>Ephydroidea</taxon>
        <taxon>Drosophilidae</taxon>
        <taxon>Drosophila</taxon>
        <taxon>Sophophora</taxon>
    </lineage>
</organism>